<keyword evidence="2" id="KW-1185">Reference proteome</keyword>
<accession>A0ABX3A6S9</accession>
<evidence type="ECO:0000313" key="1">
    <source>
        <dbReference type="EMBL" id="ODN43942.1"/>
    </source>
</evidence>
<evidence type="ECO:0008006" key="3">
    <source>
        <dbReference type="Google" id="ProtNLM"/>
    </source>
</evidence>
<reference evidence="1 2" key="1">
    <citation type="submission" date="2016-08" db="EMBL/GenBank/DDBJ databases">
        <title>Draft genome sequence of Candidatus Piscirickettsia litoralis, from seawater.</title>
        <authorList>
            <person name="Wan X."/>
            <person name="Lee A.J."/>
            <person name="Hou S."/>
            <person name="Donachie S.P."/>
        </authorList>
    </citation>
    <scope>NUCLEOTIDE SEQUENCE [LARGE SCALE GENOMIC DNA]</scope>
    <source>
        <strain evidence="1 2">Y2</strain>
    </source>
</reference>
<sequence>MDSSIDIAISSAAVHWLTAKPEVPYGDGLFLSQLDANLKKILLKKAADDWEIFISARSKELKVGGLLFVTGLASEIDDQGKLSVSAADLFTVMRRVLKGMIAEKILSQHVYDDYIFPVVPRTLDEYLAPVCSEVWQVKVAKIASGTNAFYAAYQQHGNAQTYAKDYINFVRSFSESAMIAGLFSPGAISMDAKACSEVIF</sequence>
<dbReference type="Pfam" id="PF03492">
    <property type="entry name" value="Methyltransf_7"/>
    <property type="match status" value="1"/>
</dbReference>
<dbReference type="InterPro" id="IPR029063">
    <property type="entry name" value="SAM-dependent_MTases_sf"/>
</dbReference>
<name>A0ABX3A6S9_9GAMM</name>
<dbReference type="RefSeq" id="WP_069313738.1">
    <property type="nucleotide sequence ID" value="NZ_MDTU01000001.1"/>
</dbReference>
<dbReference type="EMBL" id="MDTU01000001">
    <property type="protein sequence ID" value="ODN43942.1"/>
    <property type="molecule type" value="Genomic_DNA"/>
</dbReference>
<evidence type="ECO:0000313" key="2">
    <source>
        <dbReference type="Proteomes" id="UP000094329"/>
    </source>
</evidence>
<protein>
    <recommendedName>
        <fullName evidence="3">Methyltransferase type 11 domain-containing protein</fullName>
    </recommendedName>
</protein>
<dbReference type="SUPFAM" id="SSF53335">
    <property type="entry name" value="S-adenosyl-L-methionine-dependent methyltransferases"/>
    <property type="match status" value="1"/>
</dbReference>
<dbReference type="InterPro" id="IPR005299">
    <property type="entry name" value="MeTrfase_7"/>
</dbReference>
<comment type="caution">
    <text evidence="1">The sequence shown here is derived from an EMBL/GenBank/DDBJ whole genome shotgun (WGS) entry which is preliminary data.</text>
</comment>
<dbReference type="Proteomes" id="UP000094329">
    <property type="component" value="Unassembled WGS sequence"/>
</dbReference>
<gene>
    <name evidence="1" type="ORF">BGC07_14930</name>
</gene>
<organism evidence="1 2">
    <name type="scientific">Piscirickettsia litoralis</name>
    <dbReference type="NCBI Taxonomy" id="1891921"/>
    <lineage>
        <taxon>Bacteria</taxon>
        <taxon>Pseudomonadati</taxon>
        <taxon>Pseudomonadota</taxon>
        <taxon>Gammaproteobacteria</taxon>
        <taxon>Thiotrichales</taxon>
        <taxon>Piscirickettsiaceae</taxon>
        <taxon>Piscirickettsia</taxon>
    </lineage>
</organism>
<dbReference type="Gene3D" id="3.40.50.150">
    <property type="entry name" value="Vaccinia Virus protein VP39"/>
    <property type="match status" value="1"/>
</dbReference>
<proteinExistence type="predicted"/>